<evidence type="ECO:0000256" key="1">
    <source>
        <dbReference type="ARBA" id="ARBA00007521"/>
    </source>
</evidence>
<dbReference type="EMBL" id="JAJDKZ010000017">
    <property type="protein sequence ID" value="MCB8610400.1"/>
    <property type="molecule type" value="Genomic_DNA"/>
</dbReference>
<dbReference type="GO" id="GO:0006402">
    <property type="term" value="P:mRNA catabolic process"/>
    <property type="evidence" value="ECO:0007669"/>
    <property type="project" value="TreeGrafter"/>
</dbReference>
<dbReference type="SUPFAM" id="SSF50118">
    <property type="entry name" value="Cell growth inhibitor/plasmid maintenance toxic component"/>
    <property type="match status" value="1"/>
</dbReference>
<protein>
    <submittedName>
        <fullName evidence="3">Type II toxin-antitoxin system PemK/MazF family toxin</fullName>
    </submittedName>
</protein>
<evidence type="ECO:0000313" key="4">
    <source>
        <dbReference type="Proteomes" id="UP001198439"/>
    </source>
</evidence>
<dbReference type="Gene3D" id="2.30.30.110">
    <property type="match status" value="1"/>
</dbReference>
<evidence type="ECO:0000256" key="2">
    <source>
        <dbReference type="ARBA" id="ARBA00022649"/>
    </source>
</evidence>
<reference evidence="3" key="1">
    <citation type="submission" date="2021-10" db="EMBL/GenBank/DDBJ databases">
        <title>Collection of gut derived symbiotic bacterial strains cultured from healthy donors.</title>
        <authorList>
            <person name="Lin H."/>
            <person name="Littmann E."/>
            <person name="Kohout C."/>
            <person name="Pamer E.G."/>
        </authorList>
    </citation>
    <scope>NUCLEOTIDE SEQUENCE</scope>
    <source>
        <strain evidence="3">DFI.4.48</strain>
    </source>
</reference>
<organism evidence="3 4">
    <name type="scientific">Faecalibacillus faecis</name>
    <dbReference type="NCBI Taxonomy" id="1982628"/>
    <lineage>
        <taxon>Bacteria</taxon>
        <taxon>Bacillati</taxon>
        <taxon>Bacillota</taxon>
        <taxon>Erysipelotrichia</taxon>
        <taxon>Erysipelotrichales</taxon>
        <taxon>Coprobacillaceae</taxon>
        <taxon>Faecalibacillus</taxon>
    </lineage>
</organism>
<dbReference type="InterPro" id="IPR011067">
    <property type="entry name" value="Plasmid_toxin/cell-grow_inhib"/>
</dbReference>
<dbReference type="RefSeq" id="WP_227279608.1">
    <property type="nucleotide sequence ID" value="NZ_JAJDKR010000016.1"/>
</dbReference>
<dbReference type="InterPro" id="IPR003477">
    <property type="entry name" value="PemK-like"/>
</dbReference>
<evidence type="ECO:0000313" key="3">
    <source>
        <dbReference type="EMBL" id="MCB8610400.1"/>
    </source>
</evidence>
<accession>A0AAW4VSV9</accession>
<dbReference type="AlphaFoldDB" id="A0AAW4VSV9"/>
<dbReference type="PANTHER" id="PTHR33988">
    <property type="entry name" value="ENDORIBONUCLEASE MAZF-RELATED"/>
    <property type="match status" value="1"/>
</dbReference>
<dbReference type="Proteomes" id="UP001198439">
    <property type="component" value="Unassembled WGS sequence"/>
</dbReference>
<gene>
    <name evidence="3" type="ORF">LJD69_07310</name>
</gene>
<sequence length="116" mass="13636">MIEVQQPVQYGDVFWVDLDDLRTGLYHHKQKGIRPCVIVSNNKNNNYCELLQIIPLSTKKDHLPQHKGIVIKGTINYLLSEQIMTIHRSLIRDKMCHLNEKNLLKVRESMKIQFNL</sequence>
<dbReference type="GO" id="GO:0003677">
    <property type="term" value="F:DNA binding"/>
    <property type="evidence" value="ECO:0007669"/>
    <property type="project" value="InterPro"/>
</dbReference>
<dbReference type="GO" id="GO:0016075">
    <property type="term" value="P:rRNA catabolic process"/>
    <property type="evidence" value="ECO:0007669"/>
    <property type="project" value="TreeGrafter"/>
</dbReference>
<keyword evidence="2" id="KW-1277">Toxin-antitoxin system</keyword>
<comment type="similarity">
    <text evidence="1">Belongs to the PemK/MazF family.</text>
</comment>
<comment type="caution">
    <text evidence="3">The sequence shown here is derived from an EMBL/GenBank/DDBJ whole genome shotgun (WGS) entry which is preliminary data.</text>
</comment>
<dbReference type="Pfam" id="PF02452">
    <property type="entry name" value="PemK_toxin"/>
    <property type="match status" value="1"/>
</dbReference>
<name>A0AAW4VSV9_9FIRM</name>
<proteinExistence type="inferred from homology"/>
<dbReference type="GO" id="GO:0004521">
    <property type="term" value="F:RNA endonuclease activity"/>
    <property type="evidence" value="ECO:0007669"/>
    <property type="project" value="TreeGrafter"/>
</dbReference>
<dbReference type="PANTHER" id="PTHR33988:SF1">
    <property type="entry name" value="ENDORIBONUCLEASE MAZF7-RELATED"/>
    <property type="match status" value="1"/>
</dbReference>